<keyword evidence="1" id="KW-1133">Transmembrane helix</keyword>
<name>A0A7Y9PIM9_9BACT</name>
<keyword evidence="1" id="KW-0472">Membrane</keyword>
<feature type="transmembrane region" description="Helical" evidence="1">
    <location>
        <begin position="72"/>
        <end position="92"/>
    </location>
</feature>
<dbReference type="RefSeq" id="WP_179492130.1">
    <property type="nucleotide sequence ID" value="NZ_JACCCW010000002.1"/>
</dbReference>
<reference evidence="2 3" key="1">
    <citation type="submission" date="2020-07" db="EMBL/GenBank/DDBJ databases">
        <title>Genomic Encyclopedia of Type Strains, Phase IV (KMG-V): Genome sequencing to study the core and pangenomes of soil and plant-associated prokaryotes.</title>
        <authorList>
            <person name="Whitman W."/>
        </authorList>
    </citation>
    <scope>NUCLEOTIDE SEQUENCE [LARGE SCALE GENOMIC DNA]</scope>
    <source>
        <strain evidence="2 3">X4EP2</strain>
    </source>
</reference>
<protein>
    <submittedName>
        <fullName evidence="2">Uncharacterized protein</fullName>
    </submittedName>
</protein>
<proteinExistence type="predicted"/>
<feature type="transmembrane region" description="Helical" evidence="1">
    <location>
        <begin position="104"/>
        <end position="124"/>
    </location>
</feature>
<accession>A0A7Y9PIM9</accession>
<evidence type="ECO:0000256" key="1">
    <source>
        <dbReference type="SAM" id="Phobius"/>
    </source>
</evidence>
<comment type="caution">
    <text evidence="2">The sequence shown here is derived from an EMBL/GenBank/DDBJ whole genome shotgun (WGS) entry which is preliminary data.</text>
</comment>
<gene>
    <name evidence="2" type="ORF">HDF17_002935</name>
</gene>
<dbReference type="AlphaFoldDB" id="A0A7Y9PIM9"/>
<dbReference type="Proteomes" id="UP000589520">
    <property type="component" value="Unassembled WGS sequence"/>
</dbReference>
<keyword evidence="3" id="KW-1185">Reference proteome</keyword>
<keyword evidence="1" id="KW-0812">Transmembrane</keyword>
<evidence type="ECO:0000313" key="3">
    <source>
        <dbReference type="Proteomes" id="UP000589520"/>
    </source>
</evidence>
<evidence type="ECO:0000313" key="2">
    <source>
        <dbReference type="EMBL" id="NYF80615.1"/>
    </source>
</evidence>
<dbReference type="EMBL" id="JACCCW010000002">
    <property type="protein sequence ID" value="NYF80615.1"/>
    <property type="molecule type" value="Genomic_DNA"/>
</dbReference>
<sequence length="132" mass="13886">MRGFSIVFLAALATFGIVWGVSIIALRLTGVPKDFPPFTALPLLSGVIGGFLGASIVYALIAAFAQHPSRTFFFVAIAALAISFGLPLRLSFTKSHRFAGVTPAAQMTLALLHTIIATTAVTVLTRGTNVPR</sequence>
<feature type="transmembrane region" description="Helical" evidence="1">
    <location>
        <begin position="44"/>
        <end position="65"/>
    </location>
</feature>
<organism evidence="2 3">
    <name type="scientific">Granulicella arctica</name>
    <dbReference type="NCBI Taxonomy" id="940613"/>
    <lineage>
        <taxon>Bacteria</taxon>
        <taxon>Pseudomonadati</taxon>
        <taxon>Acidobacteriota</taxon>
        <taxon>Terriglobia</taxon>
        <taxon>Terriglobales</taxon>
        <taxon>Acidobacteriaceae</taxon>
        <taxon>Granulicella</taxon>
    </lineage>
</organism>